<evidence type="ECO:0000313" key="1">
    <source>
        <dbReference type="EMBL" id="VNQ76138.1"/>
    </source>
</evidence>
<proteinExistence type="predicted"/>
<accession>A0A4J2F6H2</accession>
<protein>
    <submittedName>
        <fullName evidence="1">Transposase</fullName>
    </submittedName>
</protein>
<name>A0A4J2F6H2_STREE</name>
<organism evidence="1">
    <name type="scientific">Streptococcus pneumoniae</name>
    <dbReference type="NCBI Taxonomy" id="1313"/>
    <lineage>
        <taxon>Bacteria</taxon>
        <taxon>Bacillati</taxon>
        <taxon>Bacillota</taxon>
        <taxon>Bacilli</taxon>
        <taxon>Lactobacillales</taxon>
        <taxon>Streptococcaceae</taxon>
        <taxon>Streptococcus</taxon>
    </lineage>
</organism>
<reference evidence="1" key="1">
    <citation type="submission" date="2019-04" db="EMBL/GenBank/DDBJ databases">
        <authorList>
            <consortium name="Pathogen Informatics"/>
        </authorList>
    </citation>
    <scope>NUCLEOTIDE SEQUENCE</scope>
    <source>
        <strain evidence="1">GPSC33</strain>
    </source>
</reference>
<dbReference type="EMBL" id="CAATIN010000026">
    <property type="protein sequence ID" value="VNQ76138.1"/>
    <property type="molecule type" value="Genomic_DNA"/>
</dbReference>
<dbReference type="AlphaFoldDB" id="A0A4J2F6H2"/>
<gene>
    <name evidence="1" type="ORF">SAMEA2658750_02112</name>
</gene>
<sequence length="80" mass="9206">MTVEEEKVFLARHLKAAEAGEFVTIDALFQAYKKELGRSYTRDAFYQHIMPRPEHPKKADAQTIVVSKNKISIKEDKKAL</sequence>